<dbReference type="InParanoid" id="T0QIY6"/>
<dbReference type="Proteomes" id="UP000030762">
    <property type="component" value="Unassembled WGS sequence"/>
</dbReference>
<dbReference type="VEuPathDB" id="FungiDB:SDRG_08813"/>
<keyword evidence="4" id="KW-1185">Reference proteome</keyword>
<evidence type="ECO:0000313" key="3">
    <source>
        <dbReference type="EMBL" id="EQC33710.1"/>
    </source>
</evidence>
<evidence type="ECO:0000313" key="4">
    <source>
        <dbReference type="Proteomes" id="UP000030762"/>
    </source>
</evidence>
<dbReference type="PROSITE" id="PS50005">
    <property type="entry name" value="TPR"/>
    <property type="match status" value="1"/>
</dbReference>
<keyword evidence="2" id="KW-0472">Membrane</keyword>
<proteinExistence type="predicted"/>
<dbReference type="OMA" id="WALDYWQ"/>
<feature type="transmembrane region" description="Helical" evidence="2">
    <location>
        <begin position="178"/>
        <end position="200"/>
    </location>
</feature>
<dbReference type="Gene3D" id="1.25.40.10">
    <property type="entry name" value="Tetratricopeptide repeat domain"/>
    <property type="match status" value="1"/>
</dbReference>
<dbReference type="GeneID" id="19949540"/>
<gene>
    <name evidence="3" type="ORF">SDRG_08813</name>
</gene>
<evidence type="ECO:0000256" key="1">
    <source>
        <dbReference type="PROSITE-ProRule" id="PRU00339"/>
    </source>
</evidence>
<feature type="transmembrane region" description="Helical" evidence="2">
    <location>
        <begin position="212"/>
        <end position="231"/>
    </location>
</feature>
<organism evidence="3 4">
    <name type="scientific">Saprolegnia diclina (strain VS20)</name>
    <dbReference type="NCBI Taxonomy" id="1156394"/>
    <lineage>
        <taxon>Eukaryota</taxon>
        <taxon>Sar</taxon>
        <taxon>Stramenopiles</taxon>
        <taxon>Oomycota</taxon>
        <taxon>Saprolegniomycetes</taxon>
        <taxon>Saprolegniales</taxon>
        <taxon>Saprolegniaceae</taxon>
        <taxon>Saprolegnia</taxon>
    </lineage>
</organism>
<accession>T0QIY6</accession>
<reference evidence="3 4" key="1">
    <citation type="submission" date="2012-04" db="EMBL/GenBank/DDBJ databases">
        <title>The Genome Sequence of Saprolegnia declina VS20.</title>
        <authorList>
            <consortium name="The Broad Institute Genome Sequencing Platform"/>
            <person name="Russ C."/>
            <person name="Nusbaum C."/>
            <person name="Tyler B."/>
            <person name="van West P."/>
            <person name="Dieguez-Uribeondo J."/>
            <person name="de Bruijn I."/>
            <person name="Tripathy S."/>
            <person name="Jiang R."/>
            <person name="Young S.K."/>
            <person name="Zeng Q."/>
            <person name="Gargeya S."/>
            <person name="Fitzgerald M."/>
            <person name="Haas B."/>
            <person name="Abouelleil A."/>
            <person name="Alvarado L."/>
            <person name="Arachchi H.M."/>
            <person name="Berlin A."/>
            <person name="Chapman S.B."/>
            <person name="Goldberg J."/>
            <person name="Griggs A."/>
            <person name="Gujja S."/>
            <person name="Hansen M."/>
            <person name="Howarth C."/>
            <person name="Imamovic A."/>
            <person name="Larimer J."/>
            <person name="McCowen C."/>
            <person name="Montmayeur A."/>
            <person name="Murphy C."/>
            <person name="Neiman D."/>
            <person name="Pearson M."/>
            <person name="Priest M."/>
            <person name="Roberts A."/>
            <person name="Saif S."/>
            <person name="Shea T."/>
            <person name="Sisk P."/>
            <person name="Sykes S."/>
            <person name="Wortman J."/>
            <person name="Nusbaum C."/>
            <person name="Birren B."/>
        </authorList>
    </citation>
    <scope>NUCLEOTIDE SEQUENCE [LARGE SCALE GENOMIC DNA]</scope>
    <source>
        <strain evidence="3 4">VS20</strain>
    </source>
</reference>
<name>T0QIY6_SAPDV</name>
<dbReference type="InterPro" id="IPR011990">
    <property type="entry name" value="TPR-like_helical_dom_sf"/>
</dbReference>
<dbReference type="AlphaFoldDB" id="T0QIY6"/>
<keyword evidence="1" id="KW-0802">TPR repeat</keyword>
<evidence type="ECO:0000256" key="2">
    <source>
        <dbReference type="SAM" id="Phobius"/>
    </source>
</evidence>
<dbReference type="EMBL" id="JH767158">
    <property type="protein sequence ID" value="EQC33710.1"/>
    <property type="molecule type" value="Genomic_DNA"/>
</dbReference>
<sequence length="556" mass="60664">MTDTMAALAAIPSPSAGAEPLLERSSLHGLSSDRDLNLAHAKESARVAPTSGMAHATLGHAQLALQQYPSAVQSFKKAIALGLDDRATHDALKQARIGVLDALGTADAAECPRPPPVVATPPPPAQPSPARAGALAPGNSMAYEVGWQCLRLFGQHLLRQSTPLQLGLPLLCLGVASWLVHNWCVALLAVFLGYIALWFHYKVRWRRLHWRFWVRLPWLAYALPLLLRLLGQYKLFVLVHTAWPVACTVAMTCALTTSPRVRMCLLHGSVFLYYVVWERNTHDLARFLAPLALDSAGYCLGQVSTADVRVAAQAAVTATDVSSIDLTGMQALYFLRWALDYWQQPTTFTYTELLASVVASHDAALRWLHPQLREIATEVDTTTLAAYLRLVLQALQPPKAVAIALTICRDGSSVLLTALFLLRGTVPIALAPFAYAQWPALVELRTLWREGSADCDSLDWILLRSPLLGVWTNVKAGVYCLECGAQAARAVAATSAAATVALKLRSLVAAVGKARAEGWSAHWDTVTDSVFSIYAARESAAHVWTYVWQRVCHQHQ</sequence>
<dbReference type="InterPro" id="IPR019734">
    <property type="entry name" value="TPR_rpt"/>
</dbReference>
<feature type="repeat" description="TPR" evidence="1">
    <location>
        <begin position="52"/>
        <end position="85"/>
    </location>
</feature>
<dbReference type="RefSeq" id="XP_008612933.1">
    <property type="nucleotide sequence ID" value="XM_008614711.1"/>
</dbReference>
<protein>
    <submittedName>
        <fullName evidence="3">Uncharacterized protein</fullName>
    </submittedName>
</protein>
<keyword evidence="2" id="KW-1133">Transmembrane helix</keyword>
<dbReference type="OrthoDB" id="2335338at2759"/>
<dbReference type="STRING" id="1156394.T0QIY6"/>
<keyword evidence="2" id="KW-0812">Transmembrane</keyword>